<comment type="caution">
    <text evidence="3">The sequence shown here is derived from an EMBL/GenBank/DDBJ whole genome shotgun (WGS) entry which is preliminary data.</text>
</comment>
<evidence type="ECO:0000313" key="4">
    <source>
        <dbReference type="Proteomes" id="UP000822688"/>
    </source>
</evidence>
<sequence length="178" mass="19110">MACPCRFGVVTAIASTTPLGVSLGALRIPAVAISPSFFTSNDGRFRGEGFRSMGLDHRTSPCVAAMAPRATRGSTRQSVWSGGVGRGKGRRLAGPVRAMGDETMWITATSAVALVVALAAFAALGGYLLSMGVDNEERSEEEKIEKLKEQGLYEKPEPTRYEDQGIATRTRKRRISEE</sequence>
<protein>
    <submittedName>
        <fullName evidence="3">Uncharacterized protein</fullName>
    </submittedName>
</protein>
<keyword evidence="4" id="KW-1185">Reference proteome</keyword>
<name>A0A8T0J9V6_CERPU</name>
<dbReference type="Proteomes" id="UP000822688">
    <property type="component" value="Chromosome 1"/>
</dbReference>
<feature type="compositionally biased region" description="Basic and acidic residues" evidence="1">
    <location>
        <begin position="140"/>
        <end position="163"/>
    </location>
</feature>
<evidence type="ECO:0000313" key="3">
    <source>
        <dbReference type="EMBL" id="KAG0592694.1"/>
    </source>
</evidence>
<reference evidence="3" key="1">
    <citation type="submission" date="2020-06" db="EMBL/GenBank/DDBJ databases">
        <title>WGS assembly of Ceratodon purpureus strain R40.</title>
        <authorList>
            <person name="Carey S.B."/>
            <person name="Jenkins J."/>
            <person name="Shu S."/>
            <person name="Lovell J.T."/>
            <person name="Sreedasyam A."/>
            <person name="Maumus F."/>
            <person name="Tiley G.P."/>
            <person name="Fernandez-Pozo N."/>
            <person name="Barry K."/>
            <person name="Chen C."/>
            <person name="Wang M."/>
            <person name="Lipzen A."/>
            <person name="Daum C."/>
            <person name="Saski C.A."/>
            <person name="Payton A.C."/>
            <person name="Mcbreen J.C."/>
            <person name="Conrad R.E."/>
            <person name="Kollar L.M."/>
            <person name="Olsson S."/>
            <person name="Huttunen S."/>
            <person name="Landis J.B."/>
            <person name="Wickett N.J."/>
            <person name="Johnson M.G."/>
            <person name="Rensing S.A."/>
            <person name="Grimwood J."/>
            <person name="Schmutz J."/>
            <person name="Mcdaniel S.F."/>
        </authorList>
    </citation>
    <scope>NUCLEOTIDE SEQUENCE</scope>
    <source>
        <strain evidence="3">R40</strain>
    </source>
</reference>
<accession>A0A8T0J9V6</accession>
<dbReference type="EMBL" id="CM026421">
    <property type="protein sequence ID" value="KAG0592694.1"/>
    <property type="molecule type" value="Genomic_DNA"/>
</dbReference>
<keyword evidence="2" id="KW-0812">Transmembrane</keyword>
<evidence type="ECO:0000256" key="2">
    <source>
        <dbReference type="SAM" id="Phobius"/>
    </source>
</evidence>
<keyword evidence="2" id="KW-1133">Transmembrane helix</keyword>
<dbReference type="AlphaFoldDB" id="A0A8T0J9V6"/>
<proteinExistence type="predicted"/>
<feature type="region of interest" description="Disordered" evidence="1">
    <location>
        <begin position="135"/>
        <end position="178"/>
    </location>
</feature>
<feature type="transmembrane region" description="Helical" evidence="2">
    <location>
        <begin position="104"/>
        <end position="129"/>
    </location>
</feature>
<feature type="compositionally biased region" description="Basic residues" evidence="1">
    <location>
        <begin position="169"/>
        <end position="178"/>
    </location>
</feature>
<evidence type="ECO:0000256" key="1">
    <source>
        <dbReference type="SAM" id="MobiDB-lite"/>
    </source>
</evidence>
<keyword evidence="2" id="KW-0472">Membrane</keyword>
<gene>
    <name evidence="3" type="ORF">KC19_1G273500</name>
</gene>
<organism evidence="3 4">
    <name type="scientific">Ceratodon purpureus</name>
    <name type="common">Fire moss</name>
    <name type="synonym">Dicranum purpureum</name>
    <dbReference type="NCBI Taxonomy" id="3225"/>
    <lineage>
        <taxon>Eukaryota</taxon>
        <taxon>Viridiplantae</taxon>
        <taxon>Streptophyta</taxon>
        <taxon>Embryophyta</taxon>
        <taxon>Bryophyta</taxon>
        <taxon>Bryophytina</taxon>
        <taxon>Bryopsida</taxon>
        <taxon>Dicranidae</taxon>
        <taxon>Pseudoditrichales</taxon>
        <taxon>Ditrichaceae</taxon>
        <taxon>Ceratodon</taxon>
    </lineage>
</organism>